<reference evidence="3" key="1">
    <citation type="journal article" date="2019" name="Int. J. Syst. Evol. Microbiol.">
        <title>The Global Catalogue of Microorganisms (GCM) 10K type strain sequencing project: providing services to taxonomists for standard genome sequencing and annotation.</title>
        <authorList>
            <consortium name="The Broad Institute Genomics Platform"/>
            <consortium name="The Broad Institute Genome Sequencing Center for Infectious Disease"/>
            <person name="Wu L."/>
            <person name="Ma J."/>
        </authorList>
    </citation>
    <scope>NUCLEOTIDE SEQUENCE [LARGE SCALE GENOMIC DNA]</scope>
    <source>
        <strain evidence="3">CCUG 55491</strain>
    </source>
</reference>
<sequence length="50" mass="5547">MSWIGIVLVVVGIYLALKVAGVAFKLLMWALVLFGAYWFLAPHLGWPAPF</sequence>
<feature type="transmembrane region" description="Helical" evidence="1">
    <location>
        <begin position="7"/>
        <end position="40"/>
    </location>
</feature>
<protein>
    <recommendedName>
        <fullName evidence="4">DUF4175 domain-containing protein</fullName>
    </recommendedName>
</protein>
<keyword evidence="3" id="KW-1185">Reference proteome</keyword>
<accession>A0ABW2YJ45</accession>
<keyword evidence="1" id="KW-0472">Membrane</keyword>
<evidence type="ECO:0000313" key="3">
    <source>
        <dbReference type="Proteomes" id="UP001597090"/>
    </source>
</evidence>
<name>A0ABW2YJ45_9GAMM</name>
<gene>
    <name evidence="2" type="ORF">ACFQZQ_03815</name>
</gene>
<evidence type="ECO:0000313" key="2">
    <source>
        <dbReference type="EMBL" id="MFD0738413.1"/>
    </source>
</evidence>
<proteinExistence type="predicted"/>
<evidence type="ECO:0000256" key="1">
    <source>
        <dbReference type="SAM" id="Phobius"/>
    </source>
</evidence>
<comment type="caution">
    <text evidence="2">The sequence shown here is derived from an EMBL/GenBank/DDBJ whole genome shotgun (WGS) entry which is preliminary data.</text>
</comment>
<dbReference type="Proteomes" id="UP001597090">
    <property type="component" value="Unassembled WGS sequence"/>
</dbReference>
<dbReference type="RefSeq" id="WP_386811337.1">
    <property type="nucleotide sequence ID" value="NZ_JBHTIH010000002.1"/>
</dbReference>
<organism evidence="2 3">
    <name type="scientific">Lysobacter koreensis</name>
    <dbReference type="NCBI Taxonomy" id="266122"/>
    <lineage>
        <taxon>Bacteria</taxon>
        <taxon>Pseudomonadati</taxon>
        <taxon>Pseudomonadota</taxon>
        <taxon>Gammaproteobacteria</taxon>
        <taxon>Lysobacterales</taxon>
        <taxon>Lysobacteraceae</taxon>
        <taxon>Lysobacter</taxon>
    </lineage>
</organism>
<keyword evidence="1" id="KW-0812">Transmembrane</keyword>
<keyword evidence="1" id="KW-1133">Transmembrane helix</keyword>
<evidence type="ECO:0008006" key="4">
    <source>
        <dbReference type="Google" id="ProtNLM"/>
    </source>
</evidence>
<dbReference type="EMBL" id="JBHTIH010000002">
    <property type="protein sequence ID" value="MFD0738413.1"/>
    <property type="molecule type" value="Genomic_DNA"/>
</dbReference>